<name>A0A2H0RGH9_9BACT</name>
<dbReference type="Proteomes" id="UP000230906">
    <property type="component" value="Unassembled WGS sequence"/>
</dbReference>
<gene>
    <name evidence="1" type="ORF">COV09_00415</name>
</gene>
<evidence type="ECO:0000313" key="2">
    <source>
        <dbReference type="Proteomes" id="UP000230906"/>
    </source>
</evidence>
<proteinExistence type="predicted"/>
<protein>
    <submittedName>
        <fullName evidence="1">Uncharacterized protein</fullName>
    </submittedName>
</protein>
<accession>A0A2H0RGH9</accession>
<reference evidence="1 2" key="1">
    <citation type="submission" date="2017-09" db="EMBL/GenBank/DDBJ databases">
        <title>Depth-based differentiation of microbial function through sediment-hosted aquifers and enrichment of novel symbionts in the deep terrestrial subsurface.</title>
        <authorList>
            <person name="Probst A.J."/>
            <person name="Ladd B."/>
            <person name="Jarett J.K."/>
            <person name="Geller-Mcgrath D.E."/>
            <person name="Sieber C.M."/>
            <person name="Emerson J.B."/>
            <person name="Anantharaman K."/>
            <person name="Thomas B.C."/>
            <person name="Malmstrom R."/>
            <person name="Stieglmeier M."/>
            <person name="Klingl A."/>
            <person name="Woyke T."/>
            <person name="Ryan C.M."/>
            <person name="Banfield J.F."/>
        </authorList>
    </citation>
    <scope>NUCLEOTIDE SEQUENCE [LARGE SCALE GENOMIC DNA]</scope>
    <source>
        <strain evidence="1">CG10_big_fil_rev_8_21_14_0_10_50_13</strain>
    </source>
</reference>
<organism evidence="1 2">
    <name type="scientific">Candidatus Vogelbacteria bacterium CG10_big_fil_rev_8_21_14_0_10_50_13</name>
    <dbReference type="NCBI Taxonomy" id="1975044"/>
    <lineage>
        <taxon>Bacteria</taxon>
        <taxon>Candidatus Vogeliibacteriota</taxon>
    </lineage>
</organism>
<dbReference type="EMBL" id="PCYJ01000008">
    <property type="protein sequence ID" value="PIR45618.1"/>
    <property type="molecule type" value="Genomic_DNA"/>
</dbReference>
<sequence>MRQYLAVIKNWLFGLFKKEKTSDIDEDFFQPILFLFPNILKESVSTNTDVKDWEKDYLSKNKNIEKYIFNACEALQISGTSYQKYKKELKRYSDEELNQKTGKIIGRNFEIEARLTLRRILELFVESWHFAEIKTDENIFRHLFLIKNLKAFYSRNSNSKEFCDFPLEFDAKAISEIKTELKKLSVQNLFYLTNNKDFNEDKDIKHLIKPFRNLLEEALPKMTDGLREMVGESYQLYAETSDVIHGFSGGPNFNLRNYHREIIGLYARSAVLASNILKYLIIIGGNNINNDDIKNAINGLKTDGLPQNFVFNVGDKVLVLGQIKAEIIEISQSKYGCRKYKVKYDDKRDNWSWSFEREWFKIKELTKLSN</sequence>
<dbReference type="AlphaFoldDB" id="A0A2H0RGH9"/>
<evidence type="ECO:0000313" key="1">
    <source>
        <dbReference type="EMBL" id="PIR45618.1"/>
    </source>
</evidence>
<comment type="caution">
    <text evidence="1">The sequence shown here is derived from an EMBL/GenBank/DDBJ whole genome shotgun (WGS) entry which is preliminary data.</text>
</comment>